<dbReference type="InterPro" id="IPR001507">
    <property type="entry name" value="ZP_dom"/>
</dbReference>
<feature type="transmembrane region" description="Helical" evidence="1">
    <location>
        <begin position="288"/>
        <end position="313"/>
    </location>
</feature>
<keyword evidence="1" id="KW-0472">Membrane</keyword>
<evidence type="ECO:0000313" key="3">
    <source>
        <dbReference type="Proteomes" id="UP000887565"/>
    </source>
</evidence>
<reference evidence="4" key="1">
    <citation type="submission" date="2022-11" db="UniProtKB">
        <authorList>
            <consortium name="WormBaseParasite"/>
        </authorList>
    </citation>
    <scope>IDENTIFICATION</scope>
</reference>
<sequence>MEEVNHAHPPDDSPRIDPKITCSLDDGIIGRMTFDRPFNGKIYSSRYANVAQCIYFNEDRRDFVSFNIPVYSCGSIVEKDEQNRFLHLENEIYVQFDHQTQTIDDRRFLFVCDRRKKISTTIHDDHIRDSNIIKDTLHPGQTVVVDCFATDGGGSIRINLTDSAGCTLRPSVSLGAMTRVKNVKGIISYMLPFKAFKFPASTDVYFSCSVDICSSCNFPEPCIQNPSRKARHSIDNLQKQQQVYDSLRIYNPDDYSFVEDYLLSSAQKKNFSALDAWSTCKEEGFLTYFYLCIFLFFVIFSLIIGAVLMFILYRRKK</sequence>
<dbReference type="Pfam" id="PF25057">
    <property type="entry name" value="CUT_N"/>
    <property type="match status" value="1"/>
</dbReference>
<dbReference type="WBParaSite" id="nRc.2.0.1.t16905-RA">
    <property type="protein sequence ID" value="nRc.2.0.1.t16905-RA"/>
    <property type="gene ID" value="nRc.2.0.1.g16905"/>
</dbReference>
<dbReference type="InterPro" id="IPR056953">
    <property type="entry name" value="CUT_N"/>
</dbReference>
<proteinExistence type="predicted"/>
<dbReference type="PROSITE" id="PS51034">
    <property type="entry name" value="ZP_2"/>
    <property type="match status" value="1"/>
</dbReference>
<dbReference type="InterPro" id="IPR042235">
    <property type="entry name" value="ZP-C_dom"/>
</dbReference>
<dbReference type="Proteomes" id="UP000887565">
    <property type="component" value="Unplaced"/>
</dbReference>
<dbReference type="PANTHER" id="PTHR46560:SF12">
    <property type="entry name" value="ZP DOMAIN-CONTAINING PROTEIN"/>
    <property type="match status" value="1"/>
</dbReference>
<feature type="domain" description="ZP" evidence="2">
    <location>
        <begin position="1"/>
        <end position="229"/>
    </location>
</feature>
<dbReference type="Gene3D" id="2.60.40.4100">
    <property type="entry name" value="Zona pellucida, ZP-C domain"/>
    <property type="match status" value="1"/>
</dbReference>
<name>A0A915ISQ7_ROMCU</name>
<protein>
    <submittedName>
        <fullName evidence="4">ZP domain-containing protein</fullName>
    </submittedName>
</protein>
<dbReference type="PANTHER" id="PTHR46560">
    <property type="entry name" value="CYPHER, ISOFORM B"/>
    <property type="match status" value="1"/>
</dbReference>
<keyword evidence="1" id="KW-0812">Transmembrane</keyword>
<accession>A0A915ISQ7</accession>
<keyword evidence="1" id="KW-1133">Transmembrane helix</keyword>
<organism evidence="3 4">
    <name type="scientific">Romanomermis culicivorax</name>
    <name type="common">Nematode worm</name>
    <dbReference type="NCBI Taxonomy" id="13658"/>
    <lineage>
        <taxon>Eukaryota</taxon>
        <taxon>Metazoa</taxon>
        <taxon>Ecdysozoa</taxon>
        <taxon>Nematoda</taxon>
        <taxon>Enoplea</taxon>
        <taxon>Dorylaimia</taxon>
        <taxon>Mermithida</taxon>
        <taxon>Mermithoidea</taxon>
        <taxon>Mermithidae</taxon>
        <taxon>Romanomermis</taxon>
    </lineage>
</organism>
<dbReference type="AlphaFoldDB" id="A0A915ISQ7"/>
<evidence type="ECO:0000256" key="1">
    <source>
        <dbReference type="SAM" id="Phobius"/>
    </source>
</evidence>
<evidence type="ECO:0000313" key="4">
    <source>
        <dbReference type="WBParaSite" id="nRc.2.0.1.t16905-RA"/>
    </source>
</evidence>
<keyword evidence="3" id="KW-1185">Reference proteome</keyword>
<evidence type="ECO:0000259" key="2">
    <source>
        <dbReference type="PROSITE" id="PS51034"/>
    </source>
</evidence>